<protein>
    <recommendedName>
        <fullName evidence="2">GerMN domain-containing protein</fullName>
    </recommendedName>
</protein>
<comment type="caution">
    <text evidence="3">The sequence shown here is derived from an EMBL/GenBank/DDBJ whole genome shotgun (WGS) entry which is preliminary data.</text>
</comment>
<evidence type="ECO:0000259" key="2">
    <source>
        <dbReference type="SMART" id="SM00909"/>
    </source>
</evidence>
<dbReference type="SMART" id="SM00909">
    <property type="entry name" value="Germane"/>
    <property type="match status" value="1"/>
</dbReference>
<sequence>MARTKPVLAAVAALAAAALTVSGCVSMPTAGPVQSYPVTQAAEAQNQLYVQIQPQPPRADWNPQQIVQGFLTASASFGSYSDIAKEYLTPEERAVWNPFWSAIVYKSGPNVKDPVYTSPKGKAKETATVQVTGKVQAYLTGKGGSYSVPSASAPDQAAIPQTSFSLVKLNNQWRIKDAPQELLLTSDSFQNDYQPTKLYFFDPAGKILVPDPVYVPLQAGGPRLLITGLVNDLISPPKDWLSGGATKTAFPAGTKIRRVTIDGPTAIINLGGTIAKTSKSSLTEVMQQVSSQLLWTLLSATQSGQAVQSVAVEVDGKPWTPPKAQGNPVQQLQVSPTYNPANGPSLPVFYAIDKAGYLTRRASTHDRPVPLVHIGTNFDQIAVSPSGKYIAALRNSVLYTAPTGDPLVKRGSGYLAISWDNSDQLWASTQTQIFMLRGAANPRQPFGQPVPVTIRDPYELQTGPPYTELRVAPDGVRVALISGGLALRFGAIDMQEEGQRAGQVSITITLSQVKDVPASGFFAPSGLTWYGSDSVITLTDAAGPAVTEYPVSGASATPIPADTDLQSITASYNHPLIASLPHGQLVELVGAKLNGAWMPIHDGGYAPAYPG</sequence>
<reference evidence="3 4" key="1">
    <citation type="submission" date="2018-11" db="EMBL/GenBank/DDBJ databases">
        <title>Trebonia kvetii gen.nov., sp.nov., a novel acidophilic actinobacterium, and proposal of the new actinobacterial family Treboniaceae fam. nov.</title>
        <authorList>
            <person name="Rapoport D."/>
            <person name="Sagova-Mareckova M."/>
            <person name="Sedlacek I."/>
            <person name="Provaznik J."/>
            <person name="Kralova S."/>
            <person name="Pavlinic D."/>
            <person name="Benes V."/>
            <person name="Kopecky J."/>
        </authorList>
    </citation>
    <scope>NUCLEOTIDE SEQUENCE [LARGE SCALE GENOMIC DNA]</scope>
    <source>
        <strain evidence="3 4">15Tr583</strain>
    </source>
</reference>
<organism evidence="3 4">
    <name type="scientific">Trebonia kvetii</name>
    <dbReference type="NCBI Taxonomy" id="2480626"/>
    <lineage>
        <taxon>Bacteria</taxon>
        <taxon>Bacillati</taxon>
        <taxon>Actinomycetota</taxon>
        <taxon>Actinomycetes</taxon>
        <taxon>Streptosporangiales</taxon>
        <taxon>Treboniaceae</taxon>
        <taxon>Trebonia</taxon>
    </lineage>
</organism>
<feature type="chain" id="PRO_5038798986" description="GerMN domain-containing protein" evidence="1">
    <location>
        <begin position="24"/>
        <end position="611"/>
    </location>
</feature>
<dbReference type="OrthoDB" id="3226781at2"/>
<evidence type="ECO:0000313" key="4">
    <source>
        <dbReference type="Proteomes" id="UP000460272"/>
    </source>
</evidence>
<dbReference type="Proteomes" id="UP000460272">
    <property type="component" value="Unassembled WGS sequence"/>
</dbReference>
<gene>
    <name evidence="3" type="ORF">EAS64_07090</name>
</gene>
<proteinExistence type="predicted"/>
<dbReference type="RefSeq" id="WP_145851831.1">
    <property type="nucleotide sequence ID" value="NZ_RPFW01000001.1"/>
</dbReference>
<dbReference type="InterPro" id="IPR019606">
    <property type="entry name" value="GerMN"/>
</dbReference>
<evidence type="ECO:0000313" key="3">
    <source>
        <dbReference type="EMBL" id="TVZ07076.1"/>
    </source>
</evidence>
<name>A0A6P2C9N8_9ACTN</name>
<feature type="signal peptide" evidence="1">
    <location>
        <begin position="1"/>
        <end position="23"/>
    </location>
</feature>
<dbReference type="Pfam" id="PF10646">
    <property type="entry name" value="Germane"/>
    <property type="match status" value="1"/>
</dbReference>
<dbReference type="EMBL" id="RPFW01000001">
    <property type="protein sequence ID" value="TVZ07076.1"/>
    <property type="molecule type" value="Genomic_DNA"/>
</dbReference>
<keyword evidence="1" id="KW-0732">Signal</keyword>
<dbReference type="InterPro" id="IPR018910">
    <property type="entry name" value="LpqB_C"/>
</dbReference>
<keyword evidence="4" id="KW-1185">Reference proteome</keyword>
<accession>A0A6P2C9N8</accession>
<dbReference type="PROSITE" id="PS51257">
    <property type="entry name" value="PROKAR_LIPOPROTEIN"/>
    <property type="match status" value="1"/>
</dbReference>
<dbReference type="AlphaFoldDB" id="A0A6P2C9N8"/>
<dbReference type="Pfam" id="PF10647">
    <property type="entry name" value="Gmad1"/>
    <property type="match status" value="1"/>
</dbReference>
<dbReference type="InterPro" id="IPR059026">
    <property type="entry name" value="LpqB_N"/>
</dbReference>
<feature type="domain" description="GerMN" evidence="2">
    <location>
        <begin position="226"/>
        <end position="323"/>
    </location>
</feature>
<dbReference type="Pfam" id="PF25976">
    <property type="entry name" value="LpqB_N"/>
    <property type="match status" value="1"/>
</dbReference>
<evidence type="ECO:0000256" key="1">
    <source>
        <dbReference type="SAM" id="SignalP"/>
    </source>
</evidence>